<name>A0A915IRF7_ROMCU</name>
<dbReference type="WBParaSite" id="nRc.2.0.1.t16396-RA">
    <property type="protein sequence ID" value="nRc.2.0.1.t16396-RA"/>
    <property type="gene ID" value="nRc.2.0.1.g16396"/>
</dbReference>
<feature type="region of interest" description="Disordered" evidence="1">
    <location>
        <begin position="187"/>
        <end position="237"/>
    </location>
</feature>
<proteinExistence type="predicted"/>
<feature type="compositionally biased region" description="Basic and acidic residues" evidence="1">
    <location>
        <begin position="37"/>
        <end position="65"/>
    </location>
</feature>
<sequence length="259" mass="29247">MECKQRFQEEAEYRKSHKTRTTDEPSTRQMLPPSTSRTERGKMPREPTTRRREQRDKQKAREEAHQSSQTTVMLQPKVTSMKTASPDDRHRKEPHQPQATRSDSSQHECRNDATPHHTQSEQMHQVHSTGFYEDAYKHGFSRSPPKLMDYISPLHRNADIQRHMEASKNPPKEVFKALLPPPPQMEVELATSSSTSPPPTATLQPPTALTSTTTTTPTHTTLLPPTAQTSAQSTTQAQPHLVITTRLILLVAPPTTTAQ</sequence>
<feature type="compositionally biased region" description="Basic and acidic residues" evidence="1">
    <location>
        <begin position="104"/>
        <end position="119"/>
    </location>
</feature>
<evidence type="ECO:0000313" key="2">
    <source>
        <dbReference type="Proteomes" id="UP000887565"/>
    </source>
</evidence>
<dbReference type="Proteomes" id="UP000887565">
    <property type="component" value="Unplaced"/>
</dbReference>
<reference evidence="3" key="1">
    <citation type="submission" date="2022-11" db="UniProtKB">
        <authorList>
            <consortium name="WormBaseParasite"/>
        </authorList>
    </citation>
    <scope>IDENTIFICATION</scope>
</reference>
<feature type="compositionally biased region" description="Polar residues" evidence="1">
    <location>
        <begin position="66"/>
        <end position="83"/>
    </location>
</feature>
<feature type="compositionally biased region" description="Basic and acidic residues" evidence="1">
    <location>
        <begin position="85"/>
        <end position="95"/>
    </location>
</feature>
<feature type="compositionally biased region" description="Low complexity" evidence="1">
    <location>
        <begin position="189"/>
        <end position="237"/>
    </location>
</feature>
<feature type="compositionally biased region" description="Basic and acidic residues" evidence="1">
    <location>
        <begin position="1"/>
        <end position="26"/>
    </location>
</feature>
<evidence type="ECO:0000313" key="3">
    <source>
        <dbReference type="WBParaSite" id="nRc.2.0.1.t16396-RA"/>
    </source>
</evidence>
<feature type="compositionally biased region" description="Polar residues" evidence="1">
    <location>
        <begin position="27"/>
        <end position="36"/>
    </location>
</feature>
<feature type="region of interest" description="Disordered" evidence="1">
    <location>
        <begin position="1"/>
        <end position="125"/>
    </location>
</feature>
<dbReference type="AlphaFoldDB" id="A0A915IRF7"/>
<evidence type="ECO:0000256" key="1">
    <source>
        <dbReference type="SAM" id="MobiDB-lite"/>
    </source>
</evidence>
<organism evidence="2 3">
    <name type="scientific">Romanomermis culicivorax</name>
    <name type="common">Nematode worm</name>
    <dbReference type="NCBI Taxonomy" id="13658"/>
    <lineage>
        <taxon>Eukaryota</taxon>
        <taxon>Metazoa</taxon>
        <taxon>Ecdysozoa</taxon>
        <taxon>Nematoda</taxon>
        <taxon>Enoplea</taxon>
        <taxon>Dorylaimia</taxon>
        <taxon>Mermithida</taxon>
        <taxon>Mermithoidea</taxon>
        <taxon>Mermithidae</taxon>
        <taxon>Romanomermis</taxon>
    </lineage>
</organism>
<keyword evidence="2" id="KW-1185">Reference proteome</keyword>
<accession>A0A915IRF7</accession>
<protein>
    <submittedName>
        <fullName evidence="3">Uncharacterized protein</fullName>
    </submittedName>
</protein>